<evidence type="ECO:0000313" key="6">
    <source>
        <dbReference type="EnsemblMetazoa" id="OVOC7190.1"/>
    </source>
</evidence>
<reference evidence="7" key="1">
    <citation type="submission" date="2013-10" db="EMBL/GenBank/DDBJ databases">
        <title>Genome sequencing of Onchocerca volvulus.</title>
        <authorList>
            <person name="Cotton J."/>
            <person name="Tsai J."/>
            <person name="Stanley E."/>
            <person name="Tracey A."/>
            <person name="Holroyd N."/>
            <person name="Lustigman S."/>
            <person name="Berriman M."/>
        </authorList>
    </citation>
    <scope>NUCLEOTIDE SEQUENCE</scope>
</reference>
<evidence type="ECO:0000313" key="7">
    <source>
        <dbReference type="Proteomes" id="UP000024404"/>
    </source>
</evidence>
<dbReference type="InterPro" id="IPR043324">
    <property type="entry name" value="PH_PLEKHG1_G2_G3"/>
</dbReference>
<dbReference type="EnsemblMetazoa" id="OVOC7190.1">
    <property type="protein sequence ID" value="OVOC7190.1"/>
    <property type="gene ID" value="WBGene00243999"/>
</dbReference>
<evidence type="ECO:0000256" key="1">
    <source>
        <dbReference type="ARBA" id="ARBA00022553"/>
    </source>
</evidence>
<dbReference type="InterPro" id="IPR011993">
    <property type="entry name" value="PH-like_dom_sf"/>
</dbReference>
<name>A0A8R1TYI8_ONCVO</name>
<evidence type="ECO:0000256" key="3">
    <source>
        <dbReference type="SAM" id="MobiDB-lite"/>
    </source>
</evidence>
<organism evidence="6 7">
    <name type="scientific">Onchocerca volvulus</name>
    <dbReference type="NCBI Taxonomy" id="6282"/>
    <lineage>
        <taxon>Eukaryota</taxon>
        <taxon>Metazoa</taxon>
        <taxon>Ecdysozoa</taxon>
        <taxon>Nematoda</taxon>
        <taxon>Chromadorea</taxon>
        <taxon>Rhabditida</taxon>
        <taxon>Spirurina</taxon>
        <taxon>Spiruromorpha</taxon>
        <taxon>Filarioidea</taxon>
        <taxon>Onchocercidae</taxon>
        <taxon>Onchocerca</taxon>
    </lineage>
</organism>
<feature type="domain" description="DH" evidence="5">
    <location>
        <begin position="383"/>
        <end position="568"/>
    </location>
</feature>
<dbReference type="Gene3D" id="1.20.900.10">
    <property type="entry name" value="Dbl homology (DH) domain"/>
    <property type="match status" value="1"/>
</dbReference>
<feature type="coiled-coil region" evidence="2">
    <location>
        <begin position="971"/>
        <end position="1001"/>
    </location>
</feature>
<dbReference type="InterPro" id="IPR035899">
    <property type="entry name" value="DBL_dom_sf"/>
</dbReference>
<evidence type="ECO:0008006" key="8">
    <source>
        <dbReference type="Google" id="ProtNLM"/>
    </source>
</evidence>
<dbReference type="PROSITE" id="PS50010">
    <property type="entry name" value="DH_2"/>
    <property type="match status" value="1"/>
</dbReference>
<dbReference type="InterPro" id="IPR001849">
    <property type="entry name" value="PH_domain"/>
</dbReference>
<dbReference type="PANTHER" id="PTHR45924:SF2">
    <property type="entry name" value="FI17866P1"/>
    <property type="match status" value="1"/>
</dbReference>
<keyword evidence="7" id="KW-1185">Reference proteome</keyword>
<feature type="region of interest" description="Disordered" evidence="3">
    <location>
        <begin position="1"/>
        <end position="57"/>
    </location>
</feature>
<dbReference type="GO" id="GO:0005085">
    <property type="term" value="F:guanyl-nucleotide exchange factor activity"/>
    <property type="evidence" value="ECO:0007669"/>
    <property type="project" value="InterPro"/>
</dbReference>
<dbReference type="PANTHER" id="PTHR45924">
    <property type="entry name" value="FI17866P1"/>
    <property type="match status" value="1"/>
</dbReference>
<dbReference type="EMBL" id="CMVM020000190">
    <property type="status" value="NOT_ANNOTATED_CDS"/>
    <property type="molecule type" value="Genomic_DNA"/>
</dbReference>
<sequence>MVSDQEKYRSDSNYRCTEGDKDDINDTNYDNMKLTEISMSSSSSSSTSSTSTTLKSAESSLNAKTLEKLSTYYRSTTTTPTSSAVTQESITESTTTGWDWGYVSTEALTRPSRTYRIIDSDVSQKILQRLVADKVAAVQTSTAKGTRFLKRKRSSKETSISLFQRQPNFGSQVWNKSEELSLKSTTPNFRNHFDVVRTSSFNENQTQIIRKHLDYNRNSLPINIISLNNEETEVNRFSQKATTTQNSQSVASRRKGSASVLQEMAVALDNPRRSYQHSSAILTATTTTTTTTITSTTTVITDQHYKNEAVISADDDPEAVQRLSFVSTSTGYSSARSSLRSSEISDETVHPINASAGKKLLTQEASLSEVRRLKLLNSGTITQLDRIAMELLETERSYVNDLNDIIQGYLNFLVDHREEFEMTVDDISNTFGCIERIFLFNRKLYYDLDAAQLSVVLMAKCLLDNMDGFNDYVMYCTKYQIMVETLSILLKNKKLAETLRLRQAILGHSLPLSAYLLKPVQRVLKYHLFLENILKAPVESKILSDGDRAIILQALHCMTSQAEKINEEKKRVEHVERVRELQNALHKWCIDEKEDLSKYGDLLLEATFKLAGAKTNRQLFLFEEMLLIVKERNGSLICKDYIMCSSLMLNESISPDPLAFQVLSYDNPKIQYIFLASNMDQKRHWMKELKRMMLDHYSVQIPEKTKMLMLSLSDDCSKSISQSNQQGFALNVKGNKKIPKYLEKRRKSIDANQTFRRSHVRKRSSSGCRNILKASSTGNLTKEIEMYQESDVPLKNTARFCSFSNGNKPTTSTSMENTCELECAEVSGRSAAFQSLFSKKKSNETNRKKSNCELKNSFVSRLPPSILKESRTKKSSDNVPKTINKEQRNYQCQCLMTNSNISIYSASQSSCPHPSSSCCAQKHFDDTMALLYGELQLLMKNAEDLNNYSKSNNKDDVGKNVGSQSDAAIRLNALANECKDLDDLSEELKTRSRSLSKADEETLFGKKYRLIENMKKNYLSFATDLPVNLNKTKAVDFSASYNPLFESEDGDEPANVLSWIESPHVSEKFRGSSSSHNVHHRRRSSQVAEQVWRLRHKQTKECRDSENNNDKKLPASSMTKAEMLSKDTVTRISRPLQSTVPNGNVEGYDHRSSVARQRTPLTVEQCAELDGELDSNSGTVKKMIKQMEKPRTLITSHQHAI</sequence>
<feature type="compositionally biased region" description="Low complexity" evidence="3">
    <location>
        <begin position="38"/>
        <end position="57"/>
    </location>
</feature>
<dbReference type="Pfam" id="PF22697">
    <property type="entry name" value="SOS1_NGEF_PH"/>
    <property type="match status" value="1"/>
</dbReference>
<dbReference type="CDD" id="cd13243">
    <property type="entry name" value="PH_PLEKHG1_G2_G3"/>
    <property type="match status" value="1"/>
</dbReference>
<dbReference type="InterPro" id="IPR000219">
    <property type="entry name" value="DH_dom"/>
</dbReference>
<keyword evidence="2" id="KW-0175">Coiled coil</keyword>
<feature type="compositionally biased region" description="Basic and acidic residues" evidence="3">
    <location>
        <begin position="1"/>
        <end position="24"/>
    </location>
</feature>
<dbReference type="Proteomes" id="UP000024404">
    <property type="component" value="Unassembled WGS sequence"/>
</dbReference>
<proteinExistence type="predicted"/>
<evidence type="ECO:0000259" key="5">
    <source>
        <dbReference type="PROSITE" id="PS50010"/>
    </source>
</evidence>
<dbReference type="InterPro" id="IPR055251">
    <property type="entry name" value="SOS1_NGEF_PH"/>
</dbReference>
<keyword evidence="1" id="KW-0597">Phosphoprotein</keyword>
<protein>
    <recommendedName>
        <fullName evidence="8">DH domain-containing protein</fullName>
    </recommendedName>
</protein>
<evidence type="ECO:0000259" key="4">
    <source>
        <dbReference type="PROSITE" id="PS50003"/>
    </source>
</evidence>
<dbReference type="Pfam" id="PF00621">
    <property type="entry name" value="RhoGEF"/>
    <property type="match status" value="1"/>
</dbReference>
<dbReference type="SMART" id="SM00325">
    <property type="entry name" value="RhoGEF"/>
    <property type="match status" value="1"/>
</dbReference>
<dbReference type="SMART" id="SM00233">
    <property type="entry name" value="PH"/>
    <property type="match status" value="1"/>
</dbReference>
<dbReference type="Gene3D" id="2.30.29.30">
    <property type="entry name" value="Pleckstrin-homology domain (PH domain)/Phosphotyrosine-binding domain (PTB)"/>
    <property type="match status" value="1"/>
</dbReference>
<dbReference type="SUPFAM" id="SSF48065">
    <property type="entry name" value="DBL homology domain (DH-domain)"/>
    <property type="match status" value="1"/>
</dbReference>
<feature type="domain" description="PH" evidence="4">
    <location>
        <begin position="595"/>
        <end position="694"/>
    </location>
</feature>
<dbReference type="CDD" id="cd00160">
    <property type="entry name" value="RhoGEF"/>
    <property type="match status" value="1"/>
</dbReference>
<reference evidence="6" key="2">
    <citation type="submission" date="2022-06" db="UniProtKB">
        <authorList>
            <consortium name="EnsemblMetazoa"/>
        </authorList>
    </citation>
    <scope>IDENTIFICATION</scope>
</reference>
<feature type="region of interest" description="Disordered" evidence="3">
    <location>
        <begin position="1068"/>
        <end position="1090"/>
    </location>
</feature>
<dbReference type="AlphaFoldDB" id="A0A8R1TYI8"/>
<evidence type="ECO:0000256" key="2">
    <source>
        <dbReference type="SAM" id="Coils"/>
    </source>
</evidence>
<dbReference type="SUPFAM" id="SSF50729">
    <property type="entry name" value="PH domain-like"/>
    <property type="match status" value="1"/>
</dbReference>
<dbReference type="PROSITE" id="PS50003">
    <property type="entry name" value="PH_DOMAIN"/>
    <property type="match status" value="1"/>
</dbReference>
<accession>A0A8R1TYI8</accession>
<dbReference type="GO" id="GO:0031267">
    <property type="term" value="F:small GTPase binding"/>
    <property type="evidence" value="ECO:0007669"/>
    <property type="project" value="TreeGrafter"/>
</dbReference>